<organism evidence="9 10">
    <name type="scientific">Beggiatoa alba B18LD</name>
    <dbReference type="NCBI Taxonomy" id="395493"/>
    <lineage>
        <taxon>Bacteria</taxon>
        <taxon>Pseudomonadati</taxon>
        <taxon>Pseudomonadota</taxon>
        <taxon>Gammaproteobacteria</taxon>
        <taxon>Thiotrichales</taxon>
        <taxon>Thiotrichaceae</taxon>
        <taxon>Beggiatoa</taxon>
    </lineage>
</organism>
<feature type="transmembrane region" description="Helical" evidence="8">
    <location>
        <begin position="70"/>
        <end position="91"/>
    </location>
</feature>
<feature type="transmembrane region" description="Helical" evidence="8">
    <location>
        <begin position="254"/>
        <end position="283"/>
    </location>
</feature>
<dbReference type="EMBL" id="JH600070">
    <property type="protein sequence ID" value="EIJ42319.1"/>
    <property type="molecule type" value="Genomic_DNA"/>
</dbReference>
<evidence type="ECO:0000313" key="10">
    <source>
        <dbReference type="Proteomes" id="UP000005744"/>
    </source>
</evidence>
<dbReference type="InterPro" id="IPR037294">
    <property type="entry name" value="ABC_BtuC-like"/>
</dbReference>
<evidence type="ECO:0000256" key="4">
    <source>
        <dbReference type="ARBA" id="ARBA00022475"/>
    </source>
</evidence>
<dbReference type="HOGENOM" id="CLU_013016_0_1_6"/>
<evidence type="ECO:0000256" key="7">
    <source>
        <dbReference type="ARBA" id="ARBA00023136"/>
    </source>
</evidence>
<reference evidence="9 10" key="1">
    <citation type="submission" date="2011-11" db="EMBL/GenBank/DDBJ databases">
        <title>Improved High-Quality Draft sequence of Beggiatoa alba B18lD.</title>
        <authorList>
            <consortium name="US DOE Joint Genome Institute"/>
            <person name="Lucas S."/>
            <person name="Han J."/>
            <person name="Lapidus A."/>
            <person name="Cheng J.-F."/>
            <person name="Goodwin L."/>
            <person name="Pitluck S."/>
            <person name="Peters L."/>
            <person name="Mikhailova N."/>
            <person name="Held B."/>
            <person name="Detter J.C."/>
            <person name="Han C."/>
            <person name="Tapia R."/>
            <person name="Land M."/>
            <person name="Hauser L."/>
            <person name="Kyrpides N."/>
            <person name="Ivanova N."/>
            <person name="Pagani I."/>
            <person name="Samuel K."/>
            <person name="Teske A."/>
            <person name="Mueller J."/>
            <person name="Woyke T."/>
        </authorList>
    </citation>
    <scope>NUCLEOTIDE SEQUENCE [LARGE SCALE GENOMIC DNA]</scope>
    <source>
        <strain evidence="9 10">B18LD</strain>
    </source>
</reference>
<evidence type="ECO:0000256" key="3">
    <source>
        <dbReference type="ARBA" id="ARBA00022448"/>
    </source>
</evidence>
<gene>
    <name evidence="9" type="ORF">BegalDRAFT_1427</name>
</gene>
<dbReference type="InterPro" id="IPR000522">
    <property type="entry name" value="ABC_transptr_permease_BtuC"/>
</dbReference>
<evidence type="ECO:0000313" key="9">
    <source>
        <dbReference type="EMBL" id="EIJ42319.1"/>
    </source>
</evidence>
<dbReference type="STRING" id="395493.BegalDRAFT_1427"/>
<evidence type="ECO:0000256" key="8">
    <source>
        <dbReference type="SAM" id="Phobius"/>
    </source>
</evidence>
<evidence type="ECO:0000256" key="5">
    <source>
        <dbReference type="ARBA" id="ARBA00022692"/>
    </source>
</evidence>
<feature type="transmembrane region" description="Helical" evidence="8">
    <location>
        <begin position="100"/>
        <end position="119"/>
    </location>
</feature>
<evidence type="ECO:0000256" key="2">
    <source>
        <dbReference type="ARBA" id="ARBA00007935"/>
    </source>
</evidence>
<keyword evidence="6 8" id="KW-1133">Transmembrane helix</keyword>
<dbReference type="eggNOG" id="COG0609">
    <property type="taxonomic scope" value="Bacteria"/>
</dbReference>
<dbReference type="PANTHER" id="PTHR30472:SF25">
    <property type="entry name" value="ABC TRANSPORTER PERMEASE PROTEIN MJ0876-RELATED"/>
    <property type="match status" value="1"/>
</dbReference>
<dbReference type="PANTHER" id="PTHR30472">
    <property type="entry name" value="FERRIC ENTEROBACTIN TRANSPORT SYSTEM PERMEASE PROTEIN"/>
    <property type="match status" value="1"/>
</dbReference>
<keyword evidence="4" id="KW-1003">Cell membrane</keyword>
<proteinExistence type="inferred from homology"/>
<feature type="transmembrane region" description="Helical" evidence="8">
    <location>
        <begin position="320"/>
        <end position="337"/>
    </location>
</feature>
<sequence length="344" mass="36856">MTIIKPNVYFLSISVILLGLIGLGVSIGSIYIPLEGVGRVLLAKLYFPISVQDISEAQQIIIWQMRLPRVLVAGIVGASLAVAGVQMQGLFQNPLASPDVIGVSSGSALGAVLAISLGLTAQSLFFLPVFAFVGALLTLLAVYFLASYHGRTPLMTLLLAGVACNTLIGAMMSLLISLAWVEYEVARTIIFWMMGSLDSRLWIHVWLALPFFGLGLGIALLYQRELDILLMGQETATALGVEVERVKRILLGSAALLTGSAVAVSGMIGFIGLVVPHIVRLLIGAKHRYLLPASALTGAVFLISADLLARTLNRPQEIQLGILTAVLGAPFFLWLLLQHKRHLV</sequence>
<protein>
    <submittedName>
        <fullName evidence="9">ABC-type Fe3+-siderophore transport system, permease component</fullName>
    </submittedName>
</protein>
<dbReference type="OrthoDB" id="9055647at2"/>
<evidence type="ECO:0000256" key="1">
    <source>
        <dbReference type="ARBA" id="ARBA00004651"/>
    </source>
</evidence>
<dbReference type="Pfam" id="PF01032">
    <property type="entry name" value="FecCD"/>
    <property type="match status" value="1"/>
</dbReference>
<comment type="similarity">
    <text evidence="2">Belongs to the binding-protein-dependent transport system permease family. FecCD subfamily.</text>
</comment>
<dbReference type="FunFam" id="1.10.3470.10:FF:000001">
    <property type="entry name" value="Vitamin B12 ABC transporter permease BtuC"/>
    <property type="match status" value="1"/>
</dbReference>
<dbReference type="CDD" id="cd06550">
    <property type="entry name" value="TM_ABC_iron-siderophores_like"/>
    <property type="match status" value="1"/>
</dbReference>
<dbReference type="AlphaFoldDB" id="I3CFC6"/>
<dbReference type="Proteomes" id="UP000005744">
    <property type="component" value="Unassembled WGS sequence"/>
</dbReference>
<dbReference type="GO" id="GO:0033214">
    <property type="term" value="P:siderophore-iron import into cell"/>
    <property type="evidence" value="ECO:0007669"/>
    <property type="project" value="TreeGrafter"/>
</dbReference>
<feature type="transmembrane region" description="Helical" evidence="8">
    <location>
        <begin position="125"/>
        <end position="145"/>
    </location>
</feature>
<name>I3CFC6_9GAMM</name>
<feature type="transmembrane region" description="Helical" evidence="8">
    <location>
        <begin position="289"/>
        <end position="308"/>
    </location>
</feature>
<keyword evidence="7 8" id="KW-0472">Membrane</keyword>
<dbReference type="GO" id="GO:0022857">
    <property type="term" value="F:transmembrane transporter activity"/>
    <property type="evidence" value="ECO:0007669"/>
    <property type="project" value="InterPro"/>
</dbReference>
<feature type="transmembrane region" description="Helical" evidence="8">
    <location>
        <begin position="157"/>
        <end position="181"/>
    </location>
</feature>
<dbReference type="GO" id="GO:0005886">
    <property type="term" value="C:plasma membrane"/>
    <property type="evidence" value="ECO:0007669"/>
    <property type="project" value="UniProtKB-SubCell"/>
</dbReference>
<keyword evidence="10" id="KW-1185">Reference proteome</keyword>
<dbReference type="SUPFAM" id="SSF81345">
    <property type="entry name" value="ABC transporter involved in vitamin B12 uptake, BtuC"/>
    <property type="match status" value="1"/>
</dbReference>
<keyword evidence="5 8" id="KW-0812">Transmembrane</keyword>
<feature type="transmembrane region" description="Helical" evidence="8">
    <location>
        <begin position="201"/>
        <end position="222"/>
    </location>
</feature>
<comment type="subcellular location">
    <subcellularLocation>
        <location evidence="1">Cell membrane</location>
        <topology evidence="1">Multi-pass membrane protein</topology>
    </subcellularLocation>
</comment>
<evidence type="ECO:0000256" key="6">
    <source>
        <dbReference type="ARBA" id="ARBA00022989"/>
    </source>
</evidence>
<accession>I3CFC6</accession>
<keyword evidence="3" id="KW-0813">Transport</keyword>
<dbReference type="Gene3D" id="1.10.3470.10">
    <property type="entry name" value="ABC transporter involved in vitamin B12 uptake, BtuC"/>
    <property type="match status" value="1"/>
</dbReference>
<feature type="transmembrane region" description="Helical" evidence="8">
    <location>
        <begin position="7"/>
        <end position="32"/>
    </location>
</feature>